<keyword evidence="2 3" id="KW-0694">RNA-binding</keyword>
<evidence type="ECO:0000256" key="1">
    <source>
        <dbReference type="ARBA" id="ARBA00022555"/>
    </source>
</evidence>
<dbReference type="NCBIfam" id="NF045760">
    <property type="entry name" value="YtpR"/>
    <property type="match status" value="1"/>
</dbReference>
<dbReference type="SUPFAM" id="SSF50249">
    <property type="entry name" value="Nucleic acid-binding proteins"/>
    <property type="match status" value="1"/>
</dbReference>
<dbReference type="PROSITE" id="PS50886">
    <property type="entry name" value="TRBD"/>
    <property type="match status" value="1"/>
</dbReference>
<dbReference type="InterPro" id="IPR027855">
    <property type="entry name" value="DUF4479"/>
</dbReference>
<dbReference type="EMBL" id="JAFREL020000001">
    <property type="protein sequence ID" value="MEO1769731.1"/>
    <property type="molecule type" value="Genomic_DNA"/>
</dbReference>
<feature type="domain" description="TRNA-binding" evidence="4">
    <location>
        <begin position="89"/>
        <end position="200"/>
    </location>
</feature>
<evidence type="ECO:0000259" key="4">
    <source>
        <dbReference type="PROSITE" id="PS50886"/>
    </source>
</evidence>
<dbReference type="CDD" id="cd02796">
    <property type="entry name" value="tRNA_bind_bactPheRS"/>
    <property type="match status" value="1"/>
</dbReference>
<keyword evidence="6" id="KW-1185">Reference proteome</keyword>
<reference evidence="5 6" key="1">
    <citation type="submission" date="2024-02" db="EMBL/GenBank/DDBJ databases">
        <title>The Genome Sequence of Enterococcus sp. DIV0159.</title>
        <authorList>
            <person name="Earl A."/>
            <person name="Manson A."/>
            <person name="Gilmore M."/>
            <person name="Sanders J."/>
            <person name="Shea T."/>
            <person name="Howe W."/>
            <person name="Livny J."/>
            <person name="Cuomo C."/>
            <person name="Neafsey D."/>
            <person name="Birren B."/>
        </authorList>
    </citation>
    <scope>NUCLEOTIDE SEQUENCE [LARGE SCALE GENOMIC DNA]</scope>
    <source>
        <strain evidence="5 6">665A</strain>
    </source>
</reference>
<organism evidence="5 6">
    <name type="scientific">Candidatus Enterococcus ferrettii</name>
    <dbReference type="NCBI Taxonomy" id="2815324"/>
    <lineage>
        <taxon>Bacteria</taxon>
        <taxon>Bacillati</taxon>
        <taxon>Bacillota</taxon>
        <taxon>Bacilli</taxon>
        <taxon>Lactobacillales</taxon>
        <taxon>Enterococcaceae</taxon>
        <taxon>Enterococcus</taxon>
    </lineage>
</organism>
<accession>A0ABV0EM80</accession>
<keyword evidence="1 3" id="KW-0820">tRNA-binding</keyword>
<dbReference type="InterPro" id="IPR002547">
    <property type="entry name" value="tRNA-bd_dom"/>
</dbReference>
<name>A0ABV0EM80_9ENTE</name>
<evidence type="ECO:0000256" key="3">
    <source>
        <dbReference type="PROSITE-ProRule" id="PRU00209"/>
    </source>
</evidence>
<sequence>MIFAYNKETIGDTLLVIVANDENKENQTERKANVARIQTNEGQTVAWNFFNVSEYLTIEGKGQVTLNDEEIGVLNKQMEMAGFEERLASDDEPKIVVGYVKTCVDHPDSDHLHITETEVDNGKVLQIVCGASNIAAGQKVVVAKPGAMMPDGLMIWPGKLRGVESYGMICSAKELHLPNASEKKGILVLNEDAVVGEAFQVGK</sequence>
<dbReference type="InterPro" id="IPR012340">
    <property type="entry name" value="NA-bd_OB-fold"/>
</dbReference>
<dbReference type="InterPro" id="IPR033714">
    <property type="entry name" value="tRNA_bind_bactPheRS"/>
</dbReference>
<comment type="caution">
    <text evidence="5">The sequence shown here is derived from an EMBL/GenBank/DDBJ whole genome shotgun (WGS) entry which is preliminary data.</text>
</comment>
<gene>
    <name evidence="5" type="ORF">JZO67_001682</name>
</gene>
<dbReference type="InterPro" id="IPR037154">
    <property type="entry name" value="YtpR-like_sf"/>
</dbReference>
<dbReference type="Gene3D" id="3.30.1940.10">
    <property type="entry name" value="YtpR-like"/>
    <property type="match status" value="1"/>
</dbReference>
<evidence type="ECO:0000256" key="2">
    <source>
        <dbReference type="ARBA" id="ARBA00022884"/>
    </source>
</evidence>
<dbReference type="Pfam" id="PF14794">
    <property type="entry name" value="DUF4479"/>
    <property type="match status" value="1"/>
</dbReference>
<evidence type="ECO:0000313" key="5">
    <source>
        <dbReference type="EMBL" id="MEO1769731.1"/>
    </source>
</evidence>
<dbReference type="Pfam" id="PF01588">
    <property type="entry name" value="tRNA_bind"/>
    <property type="match status" value="1"/>
</dbReference>
<dbReference type="Proteomes" id="UP000664357">
    <property type="component" value="Unassembled WGS sequence"/>
</dbReference>
<evidence type="ECO:0000313" key="6">
    <source>
        <dbReference type="Proteomes" id="UP000664357"/>
    </source>
</evidence>
<dbReference type="RefSeq" id="WP_207703812.1">
    <property type="nucleotide sequence ID" value="NZ_JAFREL020000001.1"/>
</dbReference>
<proteinExistence type="predicted"/>
<protein>
    <submittedName>
        <fullName evidence="5">tRNA-binding protein</fullName>
    </submittedName>
</protein>
<dbReference type="Gene3D" id="2.40.50.140">
    <property type="entry name" value="Nucleic acid-binding proteins"/>
    <property type="match status" value="1"/>
</dbReference>